<dbReference type="EMBL" id="FOLL01000009">
    <property type="protein sequence ID" value="SFC35236.1"/>
    <property type="molecule type" value="Genomic_DNA"/>
</dbReference>
<feature type="region of interest" description="Disordered" evidence="1">
    <location>
        <begin position="19"/>
        <end position="59"/>
    </location>
</feature>
<evidence type="ECO:0000313" key="3">
    <source>
        <dbReference type="Proteomes" id="UP000199577"/>
    </source>
</evidence>
<dbReference type="AlphaFoldDB" id="A0A1I1IG56"/>
<accession>A0A1I1IG56</accession>
<keyword evidence="3" id="KW-1185">Reference proteome</keyword>
<sequence>MKTLLLFAFFCAATLACNPPRSGNDPVRRDSIGDPIHPTDTSVTRLDPDSVTDTPEVRF</sequence>
<dbReference type="Proteomes" id="UP000199577">
    <property type="component" value="Unassembled WGS sequence"/>
</dbReference>
<evidence type="ECO:0000256" key="1">
    <source>
        <dbReference type="SAM" id="MobiDB-lite"/>
    </source>
</evidence>
<organism evidence="2 3">
    <name type="scientific">Parapedobacter composti</name>
    <dbReference type="NCBI Taxonomy" id="623281"/>
    <lineage>
        <taxon>Bacteria</taxon>
        <taxon>Pseudomonadati</taxon>
        <taxon>Bacteroidota</taxon>
        <taxon>Sphingobacteriia</taxon>
        <taxon>Sphingobacteriales</taxon>
        <taxon>Sphingobacteriaceae</taxon>
        <taxon>Parapedobacter</taxon>
    </lineage>
</organism>
<evidence type="ECO:0000313" key="2">
    <source>
        <dbReference type="EMBL" id="SFC35236.1"/>
    </source>
</evidence>
<protein>
    <submittedName>
        <fullName evidence="2">Uncharacterized protein</fullName>
    </submittedName>
</protein>
<proteinExistence type="predicted"/>
<dbReference type="PROSITE" id="PS51257">
    <property type="entry name" value="PROKAR_LIPOPROTEIN"/>
    <property type="match status" value="1"/>
</dbReference>
<reference evidence="2 3" key="1">
    <citation type="submission" date="2016-10" db="EMBL/GenBank/DDBJ databases">
        <authorList>
            <person name="de Groot N.N."/>
        </authorList>
    </citation>
    <scope>NUCLEOTIDE SEQUENCE [LARGE SCALE GENOMIC DNA]</scope>
    <source>
        <strain evidence="2 3">DSM 22900</strain>
    </source>
</reference>
<dbReference type="RefSeq" id="WP_139215879.1">
    <property type="nucleotide sequence ID" value="NZ_FOLL01000009.1"/>
</dbReference>
<dbReference type="STRING" id="623281.SAMN05421747_10949"/>
<name>A0A1I1IG56_9SPHI</name>
<dbReference type="OrthoDB" id="9951801at2"/>
<gene>
    <name evidence="2" type="ORF">SAMN05421747_10949</name>
</gene>